<feature type="non-terminal residue" evidence="2">
    <location>
        <position position="60"/>
    </location>
</feature>
<dbReference type="AlphaFoldDB" id="A0A3M9Y4A8"/>
<dbReference type="Proteomes" id="UP000267145">
    <property type="component" value="Unassembled WGS sequence"/>
</dbReference>
<evidence type="ECO:0000313" key="2">
    <source>
        <dbReference type="EMBL" id="RNJ55005.1"/>
    </source>
</evidence>
<organism evidence="2 3">
    <name type="scientific">Verticillium nonalfalfae</name>
    <dbReference type="NCBI Taxonomy" id="1051616"/>
    <lineage>
        <taxon>Eukaryota</taxon>
        <taxon>Fungi</taxon>
        <taxon>Dikarya</taxon>
        <taxon>Ascomycota</taxon>
        <taxon>Pezizomycotina</taxon>
        <taxon>Sordariomycetes</taxon>
        <taxon>Hypocreomycetidae</taxon>
        <taxon>Glomerellales</taxon>
        <taxon>Plectosphaerellaceae</taxon>
        <taxon>Verticillium</taxon>
    </lineage>
</organism>
<feature type="compositionally biased region" description="Polar residues" evidence="1">
    <location>
        <begin position="46"/>
        <end position="60"/>
    </location>
</feature>
<proteinExistence type="predicted"/>
<protein>
    <submittedName>
        <fullName evidence="2">Uncharacterized protein</fullName>
    </submittedName>
</protein>
<keyword evidence="3" id="KW-1185">Reference proteome</keyword>
<evidence type="ECO:0000256" key="1">
    <source>
        <dbReference type="SAM" id="MobiDB-lite"/>
    </source>
</evidence>
<reference evidence="2 3" key="1">
    <citation type="submission" date="2018-10" db="EMBL/GenBank/DDBJ databases">
        <title>Genome sequence of Verticillium nonalfalfae VnAa140.</title>
        <authorList>
            <person name="Stajich J.E."/>
            <person name="Kasson M.T."/>
        </authorList>
    </citation>
    <scope>NUCLEOTIDE SEQUENCE [LARGE SCALE GENOMIC DNA]</scope>
    <source>
        <strain evidence="2 3">VnAa140</strain>
    </source>
</reference>
<feature type="non-terminal residue" evidence="2">
    <location>
        <position position="1"/>
    </location>
</feature>
<dbReference type="EMBL" id="RBVV01000088">
    <property type="protein sequence ID" value="RNJ55005.1"/>
    <property type="molecule type" value="Genomic_DNA"/>
</dbReference>
<sequence>RMKDPRPSCWACGLWSSLAPGSSQPSSPFSSPLQSHIVAGPPGSIPASTSHPSTPSWIRC</sequence>
<dbReference type="GeneID" id="39612795"/>
<dbReference type="RefSeq" id="XP_028493163.1">
    <property type="nucleotide sequence ID" value="XM_028643184.1"/>
</dbReference>
<name>A0A3M9Y4A8_9PEZI</name>
<accession>A0A3M9Y4A8</accession>
<comment type="caution">
    <text evidence="2">The sequence shown here is derived from an EMBL/GenBank/DDBJ whole genome shotgun (WGS) entry which is preliminary data.</text>
</comment>
<gene>
    <name evidence="2" type="ORF">D7B24_009106</name>
</gene>
<feature type="region of interest" description="Disordered" evidence="1">
    <location>
        <begin position="19"/>
        <end position="60"/>
    </location>
</feature>
<evidence type="ECO:0000313" key="3">
    <source>
        <dbReference type="Proteomes" id="UP000267145"/>
    </source>
</evidence>
<feature type="compositionally biased region" description="Low complexity" evidence="1">
    <location>
        <begin position="19"/>
        <end position="35"/>
    </location>
</feature>